<reference evidence="2" key="1">
    <citation type="submission" date="2016-10" db="EMBL/GenBank/DDBJ databases">
        <authorList>
            <person name="Varghese N."/>
            <person name="Submissions S."/>
        </authorList>
    </citation>
    <scope>NUCLEOTIDE SEQUENCE [LARGE SCALE GENOMIC DNA]</scope>
    <source>
        <strain evidence="2">CGMCC 1.8946</strain>
    </source>
</reference>
<organism evidence="1 2">
    <name type="scientific">Paenibacillus tianmuensis</name>
    <dbReference type="NCBI Taxonomy" id="624147"/>
    <lineage>
        <taxon>Bacteria</taxon>
        <taxon>Bacillati</taxon>
        <taxon>Bacillota</taxon>
        <taxon>Bacilli</taxon>
        <taxon>Bacillales</taxon>
        <taxon>Paenibacillaceae</taxon>
        <taxon>Paenibacillus</taxon>
    </lineage>
</organism>
<protein>
    <recommendedName>
        <fullName evidence="3">SGNH hydrolase-type esterase domain-containing protein</fullName>
    </recommendedName>
</protein>
<gene>
    <name evidence="1" type="ORF">SAMN04487970_108511</name>
</gene>
<evidence type="ECO:0008006" key="3">
    <source>
        <dbReference type="Google" id="ProtNLM"/>
    </source>
</evidence>
<name>A0A1G4U0D8_9BACL</name>
<proteinExistence type="predicted"/>
<dbReference type="InterPro" id="IPR036514">
    <property type="entry name" value="SGNH_hydro_sf"/>
</dbReference>
<sequence>MVLPSKDPTRRAKRNLLRILRDAKSEVGSGKKYDKNFAIIGCSIISGSGASAPARHFTETFKAFMNQHADFRTYVPLTNGWDQYRQGYAGRSLRQLVETEKVHEAVPKVPLVVIETCLHNDLGQNLTPAERRGYLDFLANYFQGRGSMTVFMSSNPRGYGTDPFVNGNGHTWMDLFEDEKAFCELKGYEYIDQYTPWESERVRRGYDRTKMYLVVNGQPDLIHPDDEGYDIMATTLKRAICGVEYGYGNPY</sequence>
<accession>A0A1G4U0D8</accession>
<evidence type="ECO:0000313" key="2">
    <source>
        <dbReference type="Proteomes" id="UP000198601"/>
    </source>
</evidence>
<evidence type="ECO:0000313" key="1">
    <source>
        <dbReference type="EMBL" id="SCW87070.1"/>
    </source>
</evidence>
<dbReference type="EMBL" id="FMTT01000085">
    <property type="protein sequence ID" value="SCW87070.1"/>
    <property type="molecule type" value="Genomic_DNA"/>
</dbReference>
<dbReference type="SUPFAM" id="SSF52266">
    <property type="entry name" value="SGNH hydrolase"/>
    <property type="match status" value="1"/>
</dbReference>
<dbReference type="Gene3D" id="3.40.50.1110">
    <property type="entry name" value="SGNH hydrolase"/>
    <property type="match status" value="1"/>
</dbReference>
<dbReference type="STRING" id="624147.SAMN04487970_108511"/>
<keyword evidence="2" id="KW-1185">Reference proteome</keyword>
<dbReference type="Proteomes" id="UP000198601">
    <property type="component" value="Unassembled WGS sequence"/>
</dbReference>
<dbReference type="AlphaFoldDB" id="A0A1G4U0D8"/>
<dbReference type="CDD" id="cd00229">
    <property type="entry name" value="SGNH_hydrolase"/>
    <property type="match status" value="1"/>
</dbReference>